<feature type="compositionally biased region" description="Pro residues" evidence="1">
    <location>
        <begin position="147"/>
        <end position="158"/>
    </location>
</feature>
<evidence type="ECO:0000313" key="4">
    <source>
        <dbReference type="Proteomes" id="UP000232453"/>
    </source>
</evidence>
<reference evidence="3 4" key="1">
    <citation type="submission" date="2017-11" db="EMBL/GenBank/DDBJ databases">
        <title>Sequencing the genomes of 1000 actinobacteria strains.</title>
        <authorList>
            <person name="Klenk H.-P."/>
        </authorList>
    </citation>
    <scope>NUCLEOTIDE SEQUENCE [LARGE SCALE GENOMIC DNA]</scope>
    <source>
        <strain evidence="3 4">DSM 44104</strain>
    </source>
</reference>
<dbReference type="AlphaFoldDB" id="A0AA44ZPC0"/>
<dbReference type="EMBL" id="PHUJ01000003">
    <property type="protein sequence ID" value="PKB30786.1"/>
    <property type="molecule type" value="Genomic_DNA"/>
</dbReference>
<proteinExistence type="predicted"/>
<comment type="caution">
    <text evidence="3">The sequence shown here is derived from an EMBL/GenBank/DDBJ whole genome shotgun (WGS) entry which is preliminary data.</text>
</comment>
<sequence length="158" mass="16700">MPIYVFRCGCGARFEHLASMSDAATPPCPLCGDGATTKVPAGFALGGQASPGLSKDEMPQTWRGVYNGNSEYIDSMRRTWDQRRRLEEKYPEIAGDQRPILAHEGKYHDAPLRAGDIQLGGTAPMPGAGVAAKHGHGHGHGHGHTPTPAPGPKPPAAD</sequence>
<feature type="compositionally biased region" description="Basic residues" evidence="1">
    <location>
        <begin position="133"/>
        <end position="143"/>
    </location>
</feature>
<feature type="region of interest" description="Disordered" evidence="1">
    <location>
        <begin position="119"/>
        <end position="158"/>
    </location>
</feature>
<dbReference type="RefSeq" id="WP_073576838.1">
    <property type="nucleotide sequence ID" value="NZ_JBICSI010000001.1"/>
</dbReference>
<dbReference type="SMART" id="SM00834">
    <property type="entry name" value="CxxC_CXXC_SSSS"/>
    <property type="match status" value="1"/>
</dbReference>
<gene>
    <name evidence="3" type="ORF">ATL51_2459</name>
</gene>
<dbReference type="Pfam" id="PF09723">
    <property type="entry name" value="Zn_ribbon_8"/>
    <property type="match status" value="1"/>
</dbReference>
<dbReference type="NCBIfam" id="TIGR02605">
    <property type="entry name" value="CxxC_CxxC_SSSS"/>
    <property type="match status" value="1"/>
</dbReference>
<feature type="domain" description="Putative regulatory protein FmdB zinc ribbon" evidence="2">
    <location>
        <begin position="1"/>
        <end position="41"/>
    </location>
</feature>
<dbReference type="Proteomes" id="UP000232453">
    <property type="component" value="Unassembled WGS sequence"/>
</dbReference>
<evidence type="ECO:0000259" key="2">
    <source>
        <dbReference type="SMART" id="SM00834"/>
    </source>
</evidence>
<evidence type="ECO:0000256" key="1">
    <source>
        <dbReference type="SAM" id="MobiDB-lite"/>
    </source>
</evidence>
<accession>A0AA44ZPC0</accession>
<dbReference type="InterPro" id="IPR013429">
    <property type="entry name" value="Regulatory_FmdB_Zinc_ribbon"/>
</dbReference>
<evidence type="ECO:0000313" key="3">
    <source>
        <dbReference type="EMBL" id="PKB30786.1"/>
    </source>
</evidence>
<name>A0AA44ZPC0_PSEA5</name>
<protein>
    <submittedName>
        <fullName evidence="3">FmdB family regulatory protein</fullName>
    </submittedName>
</protein>
<organism evidence="3 4">
    <name type="scientific">Pseudonocardia alni</name>
    <name type="common">Amycolata alni</name>
    <dbReference type="NCBI Taxonomy" id="33907"/>
    <lineage>
        <taxon>Bacteria</taxon>
        <taxon>Bacillati</taxon>
        <taxon>Actinomycetota</taxon>
        <taxon>Actinomycetes</taxon>
        <taxon>Pseudonocardiales</taxon>
        <taxon>Pseudonocardiaceae</taxon>
        <taxon>Pseudonocardia</taxon>
    </lineage>
</organism>